<name>A0A4S8MI08_DENBC</name>
<protein>
    <submittedName>
        <fullName evidence="1">Uncharacterized protein</fullName>
    </submittedName>
</protein>
<gene>
    <name evidence="1" type="ORF">K435DRAFT_792718</name>
</gene>
<sequence>MCHIRHRSSRVLCNANLRLLGLAESFTFPGKLPPHKILPSKLDEIGNRSSWQNIFLVDWEVYTLRMGTVAAVEIRTPKKGLGPNAAQTTDFLLEDLHNCS</sequence>
<evidence type="ECO:0000313" key="2">
    <source>
        <dbReference type="Proteomes" id="UP000297245"/>
    </source>
</evidence>
<organism evidence="1 2">
    <name type="scientific">Dendrothele bispora (strain CBS 962.96)</name>
    <dbReference type="NCBI Taxonomy" id="1314807"/>
    <lineage>
        <taxon>Eukaryota</taxon>
        <taxon>Fungi</taxon>
        <taxon>Dikarya</taxon>
        <taxon>Basidiomycota</taxon>
        <taxon>Agaricomycotina</taxon>
        <taxon>Agaricomycetes</taxon>
        <taxon>Agaricomycetidae</taxon>
        <taxon>Agaricales</taxon>
        <taxon>Agaricales incertae sedis</taxon>
        <taxon>Dendrothele</taxon>
    </lineage>
</organism>
<accession>A0A4S8MI08</accession>
<keyword evidence="2" id="KW-1185">Reference proteome</keyword>
<reference evidence="1 2" key="1">
    <citation type="journal article" date="2019" name="Nat. Ecol. Evol.">
        <title>Megaphylogeny resolves global patterns of mushroom evolution.</title>
        <authorList>
            <person name="Varga T."/>
            <person name="Krizsan K."/>
            <person name="Foldi C."/>
            <person name="Dima B."/>
            <person name="Sanchez-Garcia M."/>
            <person name="Sanchez-Ramirez S."/>
            <person name="Szollosi G.J."/>
            <person name="Szarkandi J.G."/>
            <person name="Papp V."/>
            <person name="Albert L."/>
            <person name="Andreopoulos W."/>
            <person name="Angelini C."/>
            <person name="Antonin V."/>
            <person name="Barry K.W."/>
            <person name="Bougher N.L."/>
            <person name="Buchanan P."/>
            <person name="Buyck B."/>
            <person name="Bense V."/>
            <person name="Catcheside P."/>
            <person name="Chovatia M."/>
            <person name="Cooper J."/>
            <person name="Damon W."/>
            <person name="Desjardin D."/>
            <person name="Finy P."/>
            <person name="Geml J."/>
            <person name="Haridas S."/>
            <person name="Hughes K."/>
            <person name="Justo A."/>
            <person name="Karasinski D."/>
            <person name="Kautmanova I."/>
            <person name="Kiss B."/>
            <person name="Kocsube S."/>
            <person name="Kotiranta H."/>
            <person name="LaButti K.M."/>
            <person name="Lechner B.E."/>
            <person name="Liimatainen K."/>
            <person name="Lipzen A."/>
            <person name="Lukacs Z."/>
            <person name="Mihaltcheva S."/>
            <person name="Morgado L.N."/>
            <person name="Niskanen T."/>
            <person name="Noordeloos M.E."/>
            <person name="Ohm R.A."/>
            <person name="Ortiz-Santana B."/>
            <person name="Ovrebo C."/>
            <person name="Racz N."/>
            <person name="Riley R."/>
            <person name="Savchenko A."/>
            <person name="Shiryaev A."/>
            <person name="Soop K."/>
            <person name="Spirin V."/>
            <person name="Szebenyi C."/>
            <person name="Tomsovsky M."/>
            <person name="Tulloss R.E."/>
            <person name="Uehling J."/>
            <person name="Grigoriev I.V."/>
            <person name="Vagvolgyi C."/>
            <person name="Papp T."/>
            <person name="Martin F.M."/>
            <person name="Miettinen O."/>
            <person name="Hibbett D.S."/>
            <person name="Nagy L.G."/>
        </authorList>
    </citation>
    <scope>NUCLEOTIDE SEQUENCE [LARGE SCALE GENOMIC DNA]</scope>
    <source>
        <strain evidence="1 2">CBS 962.96</strain>
    </source>
</reference>
<dbReference type="Proteomes" id="UP000297245">
    <property type="component" value="Unassembled WGS sequence"/>
</dbReference>
<dbReference type="EMBL" id="ML179079">
    <property type="protein sequence ID" value="THV02192.1"/>
    <property type="molecule type" value="Genomic_DNA"/>
</dbReference>
<proteinExistence type="predicted"/>
<dbReference type="AlphaFoldDB" id="A0A4S8MI08"/>
<evidence type="ECO:0000313" key="1">
    <source>
        <dbReference type="EMBL" id="THV02192.1"/>
    </source>
</evidence>